<sequence length="517" mass="58654">MATAAPTTSSTKETTNYARLCRMLVDIGTQALRDTFDAIHAPASLHTVLAANKSKLQSLKTKRIINPTQWGQLFPAIATSVSSRSFDTTLLMVLLRNLCGLTAPLTGWDTLPDVTDLSREADIARVKYFRNTVYGHAEKASVDDTEFNDYWRDIRDTLVRLGGVTYEAAIDDLRNECMDPEAEGHYMELLSQWEKDEGNIKEELGEMKKLQEKVVQVQEEILQTQGKMLHALIASKEIVDQGDLKVKHEIKLNIDTQKRTFKRQFAQAQIFLKHNTRSPTEGLAGFLNHLENDFRLNIKELKFDCFEIGVTCSKPNFESLLRDDRNGKLNKLAERFLLTNEVKKKLNLEGIGMRTVVKEEESVTSSRRVAKSGVIKAVLRLEIITQNHGTCNRQFAPDINIFKKRDSFSPSNGLGDFLKRVARDYFLETPVFGFGCLEIRIECPSLEILEKLWKNYRSGRLDKIGKRYLLTDEVKNEAQLKTVNITTMIKDDEYNSCRKSFSEVVEQLGGSVGPGTK</sequence>
<feature type="domain" description="DZIP3-like HEPN" evidence="2">
    <location>
        <begin position="42"/>
        <end position="186"/>
    </location>
</feature>
<dbReference type="PANTHER" id="PTHR46844">
    <property type="entry name" value="SLR5058 PROTEIN"/>
    <property type="match status" value="1"/>
</dbReference>
<dbReference type="Pfam" id="PF18738">
    <property type="entry name" value="HEPN_DZIP3"/>
    <property type="match status" value="1"/>
</dbReference>
<name>A0A2B4RTZ9_STYPI</name>
<dbReference type="EMBL" id="LSMT01000347">
    <property type="protein sequence ID" value="PFX19725.1"/>
    <property type="molecule type" value="Genomic_DNA"/>
</dbReference>
<comment type="caution">
    <text evidence="4">The sequence shown here is derived from an EMBL/GenBank/DDBJ whole genome shotgun (WGS) entry which is preliminary data.</text>
</comment>
<evidence type="ECO:0000313" key="4">
    <source>
        <dbReference type="EMBL" id="PFX19725.1"/>
    </source>
</evidence>
<reference evidence="5" key="1">
    <citation type="journal article" date="2017" name="bioRxiv">
        <title>Comparative analysis of the genomes of Stylophora pistillata and Acropora digitifera provides evidence for extensive differences between species of corals.</title>
        <authorList>
            <person name="Voolstra C.R."/>
            <person name="Li Y."/>
            <person name="Liew Y.J."/>
            <person name="Baumgarten S."/>
            <person name="Zoccola D."/>
            <person name="Flot J.-F."/>
            <person name="Tambutte S."/>
            <person name="Allemand D."/>
            <person name="Aranda M."/>
        </authorList>
    </citation>
    <scope>NUCLEOTIDE SEQUENCE [LARGE SCALE GENOMIC DNA]</scope>
</reference>
<feature type="domain" description="TRADD-like N-terminal" evidence="3">
    <location>
        <begin position="433"/>
        <end position="473"/>
    </location>
</feature>
<keyword evidence="5" id="KW-1185">Reference proteome</keyword>
<evidence type="ECO:0000259" key="3">
    <source>
        <dbReference type="Pfam" id="PF20694"/>
    </source>
</evidence>
<feature type="coiled-coil region" evidence="1">
    <location>
        <begin position="200"/>
        <end position="227"/>
    </location>
</feature>
<dbReference type="InterPro" id="IPR049341">
    <property type="entry name" value="TRADD-like_N"/>
</dbReference>
<dbReference type="AlphaFoldDB" id="A0A2B4RTZ9"/>
<dbReference type="OrthoDB" id="6144802at2759"/>
<dbReference type="InterPro" id="IPR041249">
    <property type="entry name" value="HEPN_DZIP3"/>
</dbReference>
<protein>
    <submittedName>
        <fullName evidence="4">E3 ubiquitin-protein ligase DZIP3</fullName>
    </submittedName>
</protein>
<dbReference type="Pfam" id="PF20694">
    <property type="entry name" value="TRADD-like_N"/>
    <property type="match status" value="1"/>
</dbReference>
<dbReference type="Proteomes" id="UP000225706">
    <property type="component" value="Unassembled WGS sequence"/>
</dbReference>
<evidence type="ECO:0000313" key="5">
    <source>
        <dbReference type="Proteomes" id="UP000225706"/>
    </source>
</evidence>
<organism evidence="4 5">
    <name type="scientific">Stylophora pistillata</name>
    <name type="common">Smooth cauliflower coral</name>
    <dbReference type="NCBI Taxonomy" id="50429"/>
    <lineage>
        <taxon>Eukaryota</taxon>
        <taxon>Metazoa</taxon>
        <taxon>Cnidaria</taxon>
        <taxon>Anthozoa</taxon>
        <taxon>Hexacorallia</taxon>
        <taxon>Scleractinia</taxon>
        <taxon>Astrocoeniina</taxon>
        <taxon>Pocilloporidae</taxon>
        <taxon>Stylophora</taxon>
    </lineage>
</organism>
<keyword evidence="1" id="KW-0175">Coiled coil</keyword>
<evidence type="ECO:0000259" key="2">
    <source>
        <dbReference type="Pfam" id="PF18738"/>
    </source>
</evidence>
<dbReference type="PANTHER" id="PTHR46844:SF1">
    <property type="entry name" value="SLR5058 PROTEIN"/>
    <property type="match status" value="1"/>
</dbReference>
<evidence type="ECO:0000256" key="1">
    <source>
        <dbReference type="SAM" id="Coils"/>
    </source>
</evidence>
<gene>
    <name evidence="4" type="primary">Dzip3</name>
    <name evidence="4" type="ORF">AWC38_SpisGene15866</name>
</gene>
<accession>A0A2B4RTZ9</accession>
<proteinExistence type="predicted"/>